<keyword evidence="2" id="KW-1185">Reference proteome</keyword>
<accession>A0A5J5IRP8</accession>
<dbReference type="AlphaFoldDB" id="A0A5J5IRP8"/>
<dbReference type="Proteomes" id="UP000327039">
    <property type="component" value="Unassembled WGS sequence"/>
</dbReference>
<organism evidence="1 2">
    <name type="scientific">Microbacterium radiodurans</name>
    <dbReference type="NCBI Taxonomy" id="661398"/>
    <lineage>
        <taxon>Bacteria</taxon>
        <taxon>Bacillati</taxon>
        <taxon>Actinomycetota</taxon>
        <taxon>Actinomycetes</taxon>
        <taxon>Micrococcales</taxon>
        <taxon>Microbacteriaceae</taxon>
        <taxon>Microbacterium</taxon>
    </lineage>
</organism>
<gene>
    <name evidence="1" type="ORF">F6B42_12730</name>
</gene>
<sequence>MRYAIDAPTLLLIAMGEITLHPSHTLVAPNRVLPDLLGILLTEVRSGERAEKDALTLHTRATETKIRLLGNRVSRRSAWNLAREHDWPDLRLAEYLAVAKLQADALATADGELIRAAGSLVTVVEPATLSQP</sequence>
<dbReference type="EMBL" id="VYRZ01000003">
    <property type="protein sequence ID" value="KAA9085330.1"/>
    <property type="molecule type" value="Genomic_DNA"/>
</dbReference>
<evidence type="ECO:0000313" key="2">
    <source>
        <dbReference type="Proteomes" id="UP000327039"/>
    </source>
</evidence>
<proteinExistence type="predicted"/>
<comment type="caution">
    <text evidence="1">The sequence shown here is derived from an EMBL/GenBank/DDBJ whole genome shotgun (WGS) entry which is preliminary data.</text>
</comment>
<evidence type="ECO:0000313" key="1">
    <source>
        <dbReference type="EMBL" id="KAA9085330.1"/>
    </source>
</evidence>
<dbReference type="RefSeq" id="WP_150420052.1">
    <property type="nucleotide sequence ID" value="NZ_VYRZ01000003.1"/>
</dbReference>
<name>A0A5J5IRP8_9MICO</name>
<dbReference type="Gene3D" id="3.40.50.1010">
    <property type="entry name" value="5'-nuclease"/>
    <property type="match status" value="1"/>
</dbReference>
<dbReference type="OrthoDB" id="8370557at2"/>
<protein>
    <submittedName>
        <fullName evidence="1">Type II toxin-antitoxin system VapC family toxin</fullName>
    </submittedName>
</protein>
<reference evidence="2" key="1">
    <citation type="submission" date="2019-09" db="EMBL/GenBank/DDBJ databases">
        <title>Mumia zhuanghuii sp. nov. isolated from the intestinal contents of plateau pika (Ochotona curzoniae) in the Qinghai-Tibet plateau of China.</title>
        <authorList>
            <person name="Tian Z."/>
        </authorList>
    </citation>
    <scope>NUCLEOTIDE SEQUENCE [LARGE SCALE GENOMIC DNA]</scope>
    <source>
        <strain evidence="2">DSM 25564</strain>
    </source>
</reference>